<gene>
    <name evidence="1" type="ORF">EYC98_15440</name>
</gene>
<dbReference type="PANTHER" id="PTHR36451">
    <property type="entry name" value="PAPS-DEPENDENT SULFOTRANSFERASE STF3"/>
    <property type="match status" value="1"/>
</dbReference>
<evidence type="ECO:0000313" key="1">
    <source>
        <dbReference type="EMBL" id="MCX2982255.1"/>
    </source>
</evidence>
<protein>
    <submittedName>
        <fullName evidence="1">Sulfotransferase</fullName>
    </submittedName>
</protein>
<accession>A0ABT3TIU6</accession>
<proteinExistence type="predicted"/>
<sequence>MTDTIRLTDLAAPEYTPEAQALLDAVAAVPVDLTLDGVLAAAREQCDVPFYEDSGLRERVQVFLSAVATDSHLSAMGRMTIAMYLQRHLVQRSRLEALYLEHPEIEAEEIEAPIIIAGLPRSGTTHLLNLISADTRLRSLRYWESLEPIPSQATLKGDAEDERYANGLAQLAMQDAMMPYFQNMYDVRNDSIHEEIELQFLDASTLLQANLANIPQWEDYYYGQDQTPHYEFLKRVLKALQWLRGPRRWVLKSPQHLAFLPVLHNVFPDATYVVTHRDPVGIFTSWVTMLSYTARMSRDPVDLDEVSAQALRIQEALLQGVTAGIHALPAEQVVQVHFDEFMKDDFGVLEQIYAKAGLSFDASTRAEIQAYSDQHQRGHLGKIQYDLEGDFGITRAELYQRFAAYMEAFPVPREAENS</sequence>
<dbReference type="Gene3D" id="3.40.50.300">
    <property type="entry name" value="P-loop containing nucleotide triphosphate hydrolases"/>
    <property type="match status" value="1"/>
</dbReference>
<reference evidence="1" key="1">
    <citation type="submission" date="2019-02" db="EMBL/GenBank/DDBJ databases">
        <authorList>
            <person name="Li S.-H."/>
        </authorList>
    </citation>
    <scope>NUCLEOTIDE SEQUENCE</scope>
    <source>
        <strain evidence="1">IMCC14734</strain>
    </source>
</reference>
<name>A0ABT3TIU6_9GAMM</name>
<dbReference type="InterPro" id="IPR052736">
    <property type="entry name" value="Stf3_sulfotransferase"/>
</dbReference>
<dbReference type="Proteomes" id="UP001143362">
    <property type="component" value="Unassembled WGS sequence"/>
</dbReference>
<dbReference type="PANTHER" id="PTHR36451:SF1">
    <property type="entry name" value="OMEGA-HYDROXY-BETA-DIHYDROMENAQUINONE-9 SULFOTRANSFERASE STF3"/>
    <property type="match status" value="1"/>
</dbReference>
<dbReference type="RefSeq" id="WP_279246280.1">
    <property type="nucleotide sequence ID" value="NZ_SHNN01000003.1"/>
</dbReference>
<dbReference type="Pfam" id="PF13469">
    <property type="entry name" value="Sulfotransfer_3"/>
    <property type="match status" value="1"/>
</dbReference>
<keyword evidence="2" id="KW-1185">Reference proteome</keyword>
<comment type="caution">
    <text evidence="1">The sequence shown here is derived from an EMBL/GenBank/DDBJ whole genome shotgun (WGS) entry which is preliminary data.</text>
</comment>
<dbReference type="EMBL" id="SHNN01000003">
    <property type="protein sequence ID" value="MCX2982255.1"/>
    <property type="molecule type" value="Genomic_DNA"/>
</dbReference>
<dbReference type="InterPro" id="IPR027417">
    <property type="entry name" value="P-loop_NTPase"/>
</dbReference>
<organism evidence="1 2">
    <name type="scientific">Candidatus Litorirhabdus singularis</name>
    <dbReference type="NCBI Taxonomy" id="2518993"/>
    <lineage>
        <taxon>Bacteria</taxon>
        <taxon>Pseudomonadati</taxon>
        <taxon>Pseudomonadota</taxon>
        <taxon>Gammaproteobacteria</taxon>
        <taxon>Cellvibrionales</taxon>
        <taxon>Halieaceae</taxon>
        <taxon>Candidatus Litorirhabdus</taxon>
    </lineage>
</organism>
<dbReference type="SUPFAM" id="SSF52540">
    <property type="entry name" value="P-loop containing nucleoside triphosphate hydrolases"/>
    <property type="match status" value="1"/>
</dbReference>
<evidence type="ECO:0000313" key="2">
    <source>
        <dbReference type="Proteomes" id="UP001143362"/>
    </source>
</evidence>